<feature type="region of interest" description="Disordered" evidence="1">
    <location>
        <begin position="27"/>
        <end position="57"/>
    </location>
</feature>
<name>A0A540LZ99_MALBA</name>
<dbReference type="STRING" id="106549.A0A540LZ99"/>
<organism evidence="2 3">
    <name type="scientific">Malus baccata</name>
    <name type="common">Siberian crab apple</name>
    <name type="synonym">Pyrus baccata</name>
    <dbReference type="NCBI Taxonomy" id="106549"/>
    <lineage>
        <taxon>Eukaryota</taxon>
        <taxon>Viridiplantae</taxon>
        <taxon>Streptophyta</taxon>
        <taxon>Embryophyta</taxon>
        <taxon>Tracheophyta</taxon>
        <taxon>Spermatophyta</taxon>
        <taxon>Magnoliopsida</taxon>
        <taxon>eudicotyledons</taxon>
        <taxon>Gunneridae</taxon>
        <taxon>Pentapetalae</taxon>
        <taxon>rosids</taxon>
        <taxon>fabids</taxon>
        <taxon>Rosales</taxon>
        <taxon>Rosaceae</taxon>
        <taxon>Amygdaloideae</taxon>
        <taxon>Maleae</taxon>
        <taxon>Malus</taxon>
    </lineage>
</organism>
<gene>
    <name evidence="2" type="ORF">C1H46_022841</name>
</gene>
<keyword evidence="3" id="KW-1185">Reference proteome</keyword>
<feature type="compositionally biased region" description="Basic and acidic residues" evidence="1">
    <location>
        <begin position="33"/>
        <end position="51"/>
    </location>
</feature>
<accession>A0A540LZ99</accession>
<reference evidence="2 3" key="1">
    <citation type="journal article" date="2019" name="G3 (Bethesda)">
        <title>Sequencing of a Wild Apple (Malus baccata) Genome Unravels the Differences Between Cultivated and Wild Apple Species Regarding Disease Resistance and Cold Tolerance.</title>
        <authorList>
            <person name="Chen X."/>
        </authorList>
    </citation>
    <scope>NUCLEOTIDE SEQUENCE [LARGE SCALE GENOMIC DNA]</scope>
    <source>
        <strain evidence="3">cv. Shandingzi</strain>
        <tissue evidence="2">Leaves</tissue>
    </source>
</reference>
<comment type="caution">
    <text evidence="2">The sequence shown here is derived from an EMBL/GenBank/DDBJ whole genome shotgun (WGS) entry which is preliminary data.</text>
</comment>
<dbReference type="Proteomes" id="UP000315295">
    <property type="component" value="Unassembled WGS sequence"/>
</dbReference>
<evidence type="ECO:0000313" key="2">
    <source>
        <dbReference type="EMBL" id="TQD91582.1"/>
    </source>
</evidence>
<evidence type="ECO:0000256" key="1">
    <source>
        <dbReference type="SAM" id="MobiDB-lite"/>
    </source>
</evidence>
<proteinExistence type="predicted"/>
<dbReference type="EMBL" id="VIEB01000414">
    <property type="protein sequence ID" value="TQD91582.1"/>
    <property type="molecule type" value="Genomic_DNA"/>
</dbReference>
<sequence length="78" mass="8706">MGTRCFLVAAISRSEKLSVGVRRSVIIDGRNNSNKEKNKEDNHSFASKPDEATGPFPESVLLRQKKVQEDDKSCPRVC</sequence>
<evidence type="ECO:0000313" key="3">
    <source>
        <dbReference type="Proteomes" id="UP000315295"/>
    </source>
</evidence>
<dbReference type="AlphaFoldDB" id="A0A540LZ99"/>
<protein>
    <submittedName>
        <fullName evidence="2">Uncharacterized protein</fullName>
    </submittedName>
</protein>